<dbReference type="Pfam" id="PF13181">
    <property type="entry name" value="TPR_8"/>
    <property type="match status" value="1"/>
</dbReference>
<keyword evidence="2" id="KW-0732">Signal</keyword>
<dbReference type="Pfam" id="PF13432">
    <property type="entry name" value="TPR_16"/>
    <property type="match status" value="1"/>
</dbReference>
<dbReference type="InterPro" id="IPR011990">
    <property type="entry name" value="TPR-like_helical_dom_sf"/>
</dbReference>
<feature type="signal peptide" evidence="2">
    <location>
        <begin position="1"/>
        <end position="31"/>
    </location>
</feature>
<evidence type="ECO:0000256" key="1">
    <source>
        <dbReference type="SAM" id="MobiDB-lite"/>
    </source>
</evidence>
<dbReference type="PANTHER" id="PTHR12558:SF13">
    <property type="entry name" value="CELL DIVISION CYCLE PROTEIN 27 HOMOLOG"/>
    <property type="match status" value="1"/>
</dbReference>
<name>A0A9W6MM14_9PROT</name>
<feature type="region of interest" description="Disordered" evidence="1">
    <location>
        <begin position="493"/>
        <end position="512"/>
    </location>
</feature>
<dbReference type="SUPFAM" id="SSF48452">
    <property type="entry name" value="TPR-like"/>
    <property type="match status" value="1"/>
</dbReference>
<dbReference type="Gene3D" id="1.25.40.10">
    <property type="entry name" value="Tetratricopeptide repeat domain"/>
    <property type="match status" value="2"/>
</dbReference>
<feature type="chain" id="PRO_5040968931" description="Tetratricopeptide repeat protein" evidence="2">
    <location>
        <begin position="32"/>
        <end position="512"/>
    </location>
</feature>
<protein>
    <recommendedName>
        <fullName evidence="5">Tetratricopeptide repeat protein</fullName>
    </recommendedName>
</protein>
<dbReference type="SMART" id="SM00028">
    <property type="entry name" value="TPR"/>
    <property type="match status" value="4"/>
</dbReference>
<evidence type="ECO:0000313" key="4">
    <source>
        <dbReference type="Proteomes" id="UP001143486"/>
    </source>
</evidence>
<evidence type="ECO:0000256" key="2">
    <source>
        <dbReference type="SAM" id="SignalP"/>
    </source>
</evidence>
<gene>
    <name evidence="3" type="ORF">GCM10017621_01600</name>
</gene>
<dbReference type="RefSeq" id="WP_271185051.1">
    <property type="nucleotide sequence ID" value="NZ_BSFE01000001.1"/>
</dbReference>
<dbReference type="PANTHER" id="PTHR12558">
    <property type="entry name" value="CELL DIVISION CYCLE 16,23,27"/>
    <property type="match status" value="1"/>
</dbReference>
<evidence type="ECO:0000313" key="3">
    <source>
        <dbReference type="EMBL" id="GLK50652.1"/>
    </source>
</evidence>
<feature type="compositionally biased region" description="Acidic residues" evidence="1">
    <location>
        <begin position="494"/>
        <end position="512"/>
    </location>
</feature>
<dbReference type="InterPro" id="IPR019734">
    <property type="entry name" value="TPR_rpt"/>
</dbReference>
<sequence length="512" mass="58104">MIRFNGFDTSGLLRSVATLALAAAMTTVVLADADAQRRNRDQEEENDGADRTFTARVGEIVLEAQEQQGNDQFTASIETLNRALAISDINPYERSICLQLRGRAYYETERSTQAVQDWQAAIATGAMLPEEIVNMRINIGQLLIANEQYNEGIRSLEQAVEMGGEEAVNVGVARMLAQAYGQAERYREGLRWAERFWELRPAAERTRGDYSLMLFYYQQLDDVPNQFRIIEGMVARWPTEKNNWRSYASLLAQTGREEDAFEANKIMYINGMLTESREIVAVAQYYSYYEYPYRGAVILERELNAGAVERTRENLQLLSNMWRQAREWERAIPVLRQLAQMTGDGDDYLKLAEALYQQREMAEAEDAFQEALNRGGLDRPGTAWTLLGNVRQELGRTDAALAAFREGARYPYSRTTANGWITFITNQRAAAADRVRIRERVRLDECRFAVEDLRETATLLGDVDENGRIVIDVPNNCTDLYNQYGERLNQNVAEGEEAPAEAAEDDTESDAG</sequence>
<keyword evidence="4" id="KW-1185">Reference proteome</keyword>
<organism evidence="3 4">
    <name type="scientific">Maricaulis virginensis</name>
    <dbReference type="NCBI Taxonomy" id="144022"/>
    <lineage>
        <taxon>Bacteria</taxon>
        <taxon>Pseudomonadati</taxon>
        <taxon>Pseudomonadota</taxon>
        <taxon>Alphaproteobacteria</taxon>
        <taxon>Maricaulales</taxon>
        <taxon>Maricaulaceae</taxon>
        <taxon>Maricaulis</taxon>
    </lineage>
</organism>
<dbReference type="Proteomes" id="UP001143486">
    <property type="component" value="Unassembled WGS sequence"/>
</dbReference>
<proteinExistence type="predicted"/>
<dbReference type="AlphaFoldDB" id="A0A9W6MM14"/>
<reference evidence="3" key="1">
    <citation type="journal article" date="2014" name="Int. J. Syst. Evol. Microbiol.">
        <title>Complete genome sequence of Corynebacterium casei LMG S-19264T (=DSM 44701T), isolated from a smear-ripened cheese.</title>
        <authorList>
            <consortium name="US DOE Joint Genome Institute (JGI-PGF)"/>
            <person name="Walter F."/>
            <person name="Albersmeier A."/>
            <person name="Kalinowski J."/>
            <person name="Ruckert C."/>
        </authorList>
    </citation>
    <scope>NUCLEOTIDE SEQUENCE</scope>
    <source>
        <strain evidence="3">VKM B-1513</strain>
    </source>
</reference>
<accession>A0A9W6MM14</accession>
<evidence type="ECO:0008006" key="5">
    <source>
        <dbReference type="Google" id="ProtNLM"/>
    </source>
</evidence>
<reference evidence="3" key="2">
    <citation type="submission" date="2023-01" db="EMBL/GenBank/DDBJ databases">
        <authorList>
            <person name="Sun Q."/>
            <person name="Evtushenko L."/>
        </authorList>
    </citation>
    <scope>NUCLEOTIDE SEQUENCE</scope>
    <source>
        <strain evidence="3">VKM B-1513</strain>
    </source>
</reference>
<comment type="caution">
    <text evidence="3">The sequence shown here is derived from an EMBL/GenBank/DDBJ whole genome shotgun (WGS) entry which is preliminary data.</text>
</comment>
<dbReference type="EMBL" id="BSFE01000001">
    <property type="protein sequence ID" value="GLK50652.1"/>
    <property type="molecule type" value="Genomic_DNA"/>
</dbReference>